<dbReference type="SUPFAM" id="SSF101386">
    <property type="entry name" value="all-alpha NTP pyrophosphatases"/>
    <property type="match status" value="2"/>
</dbReference>
<dbReference type="NCBIfam" id="NF007113">
    <property type="entry name" value="PRK09562.1"/>
    <property type="match status" value="1"/>
</dbReference>
<dbReference type="GO" id="GO:0008168">
    <property type="term" value="F:methyltransferase activity"/>
    <property type="evidence" value="ECO:0007669"/>
    <property type="project" value="UniProtKB-KW"/>
</dbReference>
<feature type="domain" description="NTP pyrophosphohydrolase MazG-like" evidence="2">
    <location>
        <begin position="257"/>
        <end position="330"/>
    </location>
</feature>
<dbReference type="GO" id="GO:0006950">
    <property type="term" value="P:response to stress"/>
    <property type="evidence" value="ECO:0007669"/>
    <property type="project" value="UniProtKB-ARBA"/>
</dbReference>
<feature type="domain" description="NTP pyrophosphohydrolase MazG-like" evidence="2">
    <location>
        <begin position="393"/>
        <end position="456"/>
    </location>
</feature>
<dbReference type="CDD" id="cd11528">
    <property type="entry name" value="NTP-PPase_MazG_Nterm"/>
    <property type="match status" value="1"/>
</dbReference>
<dbReference type="InterPro" id="IPR011551">
    <property type="entry name" value="NTP_PyrPHydrolase_MazG"/>
</dbReference>
<proteinExistence type="predicted"/>
<evidence type="ECO:0000313" key="3">
    <source>
        <dbReference type="EMBL" id="SHF03618.1"/>
    </source>
</evidence>
<dbReference type="GO" id="GO:0006203">
    <property type="term" value="P:dGTP catabolic process"/>
    <property type="evidence" value="ECO:0007669"/>
    <property type="project" value="TreeGrafter"/>
</dbReference>
<reference evidence="3 4" key="1">
    <citation type="submission" date="2016-11" db="EMBL/GenBank/DDBJ databases">
        <authorList>
            <person name="Jaros S."/>
            <person name="Januszkiewicz K."/>
            <person name="Wedrychowicz H."/>
        </authorList>
    </citation>
    <scope>NUCLEOTIDE SEQUENCE [LARGE SCALE GENOMIC DNA]</scope>
    <source>
        <strain evidence="3 4">DSM 14828</strain>
    </source>
</reference>
<gene>
    <name evidence="3" type="ORF">SAMN02746064_01741</name>
</gene>
<dbReference type="GO" id="GO:0046081">
    <property type="term" value="P:dUTP catabolic process"/>
    <property type="evidence" value="ECO:0007669"/>
    <property type="project" value="TreeGrafter"/>
</dbReference>
<dbReference type="PANTHER" id="PTHR30522">
    <property type="entry name" value="NUCLEOSIDE TRIPHOSPHATE PYROPHOSPHOHYDROLASE"/>
    <property type="match status" value="1"/>
</dbReference>
<dbReference type="OrthoDB" id="9808939at2"/>
<protein>
    <submittedName>
        <fullName evidence="3">Tetrapyrrole methylase family protein / MazG family protein</fullName>
    </submittedName>
</protein>
<dbReference type="Pfam" id="PF00590">
    <property type="entry name" value="TP_methylase"/>
    <property type="match status" value="1"/>
</dbReference>
<dbReference type="InterPro" id="IPR024180">
    <property type="entry name" value="Tetrapyrrole_Mease/MazG_pred"/>
</dbReference>
<dbReference type="InterPro" id="IPR048011">
    <property type="entry name" value="NTP-PPase_MazG-like_C"/>
</dbReference>
<dbReference type="PANTHER" id="PTHR30522:SF0">
    <property type="entry name" value="NUCLEOSIDE TRIPHOSPHATE PYROPHOSPHOHYDROLASE"/>
    <property type="match status" value="1"/>
</dbReference>
<sequence length="487" mass="55808">MKNTIYIVGLGPGGLGQMTLETYKIIKNSKNLYLRTVKHPAAEELAGEGVKFETFDSFYEKCDSFEEVYKAIAVELSNVCVNNHQTVYAVPGHPCFAEKSVEILLEMLDNEQDKVEVKVVSALSFLDSMAASLRIDPIYGLYVVDALSINAKAFETHSGIIVTQVYNNFVASELKLFLMDSHYPQDKEVFLVHKAGIIGEKIEKVKLYEIDRSEDIDYLTSLYIPPEKAKNPRSMELLLETMERLRSEDGCPWDREQTFASLRKYIIEEAYEVVDAIERDDIDDICEELGDLLLQVVFVSQIAKEEHLFDLGEVVESINAKLVNRHPHVFGNESREEFSMEVWEKIKREEKGYEKVSEQMDNLPNSFPVYLRAEKAQKKASLTGFDWEDPTDALAKVREEAEELEKALLEDDKKKIDEESGDLLFAVINVLRLAKVDFRESLQGATDKFIRRYKHVEAQVSKKGMLMKELSLDELDFYWKDAKEKGL</sequence>
<name>A0A1M4YDB6_9FIRM</name>
<organism evidence="3 4">
    <name type="scientific">Alkalibacter saccharofermentans DSM 14828</name>
    <dbReference type="NCBI Taxonomy" id="1120975"/>
    <lineage>
        <taxon>Bacteria</taxon>
        <taxon>Bacillati</taxon>
        <taxon>Bacillota</taxon>
        <taxon>Clostridia</taxon>
        <taxon>Eubacteriales</taxon>
        <taxon>Eubacteriaceae</taxon>
        <taxon>Alkalibacter</taxon>
    </lineage>
</organism>
<evidence type="ECO:0000259" key="2">
    <source>
        <dbReference type="Pfam" id="PF03819"/>
    </source>
</evidence>
<dbReference type="Pfam" id="PF03819">
    <property type="entry name" value="MazG"/>
    <property type="match status" value="2"/>
</dbReference>
<dbReference type="AlphaFoldDB" id="A0A1M4YDB6"/>
<dbReference type="InterPro" id="IPR000878">
    <property type="entry name" value="4pyrrol_Mease"/>
</dbReference>
<dbReference type="InterPro" id="IPR035013">
    <property type="entry name" value="YabN_N"/>
</dbReference>
<keyword evidence="3" id="KW-0489">Methyltransferase</keyword>
<dbReference type="InterPro" id="IPR004518">
    <property type="entry name" value="MazG-like_dom"/>
</dbReference>
<evidence type="ECO:0000313" key="4">
    <source>
        <dbReference type="Proteomes" id="UP000184251"/>
    </source>
</evidence>
<dbReference type="GO" id="GO:0046061">
    <property type="term" value="P:dATP catabolic process"/>
    <property type="evidence" value="ECO:0007669"/>
    <property type="project" value="TreeGrafter"/>
</dbReference>
<dbReference type="GO" id="GO:0046076">
    <property type="term" value="P:dTTP catabolic process"/>
    <property type="evidence" value="ECO:0007669"/>
    <property type="project" value="TreeGrafter"/>
</dbReference>
<dbReference type="Proteomes" id="UP000184251">
    <property type="component" value="Unassembled WGS sequence"/>
</dbReference>
<dbReference type="GO" id="GO:0047429">
    <property type="term" value="F:nucleoside triphosphate diphosphatase activity"/>
    <property type="evidence" value="ECO:0007669"/>
    <property type="project" value="InterPro"/>
</dbReference>
<dbReference type="Gene3D" id="1.10.287.1080">
    <property type="entry name" value="MazG-like"/>
    <property type="match status" value="2"/>
</dbReference>
<dbReference type="InterPro" id="IPR048015">
    <property type="entry name" value="NTP-PPase_MazG-like_N"/>
</dbReference>
<dbReference type="GO" id="GO:0032259">
    <property type="term" value="P:methylation"/>
    <property type="evidence" value="ECO:0007669"/>
    <property type="project" value="UniProtKB-KW"/>
</dbReference>
<feature type="domain" description="Tetrapyrrole methylase" evidence="1">
    <location>
        <begin position="4"/>
        <end position="210"/>
    </location>
</feature>
<dbReference type="NCBIfam" id="TIGR00444">
    <property type="entry name" value="mazG"/>
    <property type="match status" value="1"/>
</dbReference>
<dbReference type="InterPro" id="IPR014777">
    <property type="entry name" value="4pyrrole_Mease_sub1"/>
</dbReference>
<evidence type="ECO:0000259" key="1">
    <source>
        <dbReference type="Pfam" id="PF00590"/>
    </source>
</evidence>
<dbReference type="FunFam" id="1.10.287.1080:FF:000001">
    <property type="entry name" value="Nucleoside triphosphate pyrophosphohydrolase"/>
    <property type="match status" value="1"/>
</dbReference>
<dbReference type="PIRSF" id="PIRSF002845">
    <property type="entry name" value="Ttrprl_mtas_MazG"/>
    <property type="match status" value="1"/>
</dbReference>
<dbReference type="EMBL" id="FQTU01000012">
    <property type="protein sequence ID" value="SHF03618.1"/>
    <property type="molecule type" value="Genomic_DNA"/>
</dbReference>
<dbReference type="Gene3D" id="3.40.1010.10">
    <property type="entry name" value="Cobalt-precorrin-4 Transmethylase, Domain 1"/>
    <property type="match status" value="1"/>
</dbReference>
<dbReference type="InterPro" id="IPR035996">
    <property type="entry name" value="4pyrrol_Methylase_sf"/>
</dbReference>
<dbReference type="CDD" id="cd11529">
    <property type="entry name" value="NTP-PPase_MazG_Cterm"/>
    <property type="match status" value="1"/>
</dbReference>
<dbReference type="GO" id="GO:0046052">
    <property type="term" value="P:UTP catabolic process"/>
    <property type="evidence" value="ECO:0007669"/>
    <property type="project" value="TreeGrafter"/>
</dbReference>
<keyword evidence="4" id="KW-1185">Reference proteome</keyword>
<accession>A0A1M4YDB6</accession>
<dbReference type="CDD" id="cd11723">
    <property type="entry name" value="YabN_N_like"/>
    <property type="match status" value="1"/>
</dbReference>
<dbReference type="GO" id="GO:0046047">
    <property type="term" value="P:TTP catabolic process"/>
    <property type="evidence" value="ECO:0007669"/>
    <property type="project" value="TreeGrafter"/>
</dbReference>
<dbReference type="RefSeq" id="WP_073271114.1">
    <property type="nucleotide sequence ID" value="NZ_FQTU01000012.1"/>
</dbReference>
<dbReference type="SUPFAM" id="SSF53790">
    <property type="entry name" value="Tetrapyrrole methylase"/>
    <property type="match status" value="1"/>
</dbReference>
<keyword evidence="3" id="KW-0808">Transferase</keyword>
<dbReference type="STRING" id="1120975.SAMN02746064_01741"/>